<name>A0AA37DGR8_9FIRM</name>
<sequence>MSKDLLTVRDLSVRVEEKNILKSLNLSVKPGETHVLMGPNGAGKSTLGNTLMGNPHYEVIGGSVEFQGQNLLDLPVNERAKAGIFMSFQNPLEVPGISLANFIRNAIEQRTGKRIRLWDFRKEIAKALEVLNMDPSYADRDLNVGFSGGEKKKAEILQLLMLKPSLAILDETDSGLDVDAVRTVSRGVEEYQKDKDSALIIITHNMGILSSLKVDKAHVLVKGSIVADGDGSLVEEINRDGFAKFENKE</sequence>
<comment type="similarity">
    <text evidence="1">Belongs to the ABC transporter superfamily. Ycf16 family.</text>
</comment>
<evidence type="ECO:0000313" key="6">
    <source>
        <dbReference type="Proteomes" id="UP000018466"/>
    </source>
</evidence>
<dbReference type="InterPro" id="IPR010230">
    <property type="entry name" value="FeS-cluster_ATPase_SufC"/>
</dbReference>
<dbReference type="AlphaFoldDB" id="A0AA37DGR8"/>
<dbReference type="GO" id="GO:0016887">
    <property type="term" value="F:ATP hydrolysis activity"/>
    <property type="evidence" value="ECO:0007669"/>
    <property type="project" value="InterPro"/>
</dbReference>
<accession>A0AA37DGR8</accession>
<gene>
    <name evidence="5" type="ORF">HMPREF9623_00923</name>
</gene>
<dbReference type="EMBL" id="AGEL01000006">
    <property type="protein sequence ID" value="EHO17324.1"/>
    <property type="molecule type" value="Genomic_DNA"/>
</dbReference>
<protein>
    <submittedName>
        <fullName evidence="5">FeS assembly ATPase SufC</fullName>
    </submittedName>
</protein>
<dbReference type="Pfam" id="PF00005">
    <property type="entry name" value="ABC_tran"/>
    <property type="match status" value="1"/>
</dbReference>
<evidence type="ECO:0000259" key="4">
    <source>
        <dbReference type="PROSITE" id="PS50893"/>
    </source>
</evidence>
<dbReference type="PANTHER" id="PTHR43204">
    <property type="entry name" value="ABC TRANSPORTER I FAMILY MEMBER 6, CHLOROPLASTIC"/>
    <property type="match status" value="1"/>
</dbReference>
<reference evidence="5 6" key="1">
    <citation type="submission" date="2011-10" db="EMBL/GenBank/DDBJ databases">
        <title>The Genome Sequence of Lachnospiraceae bacterium ACC2.</title>
        <authorList>
            <consortium name="The Broad Institute Genome Sequencing Platform"/>
            <person name="Earl A."/>
            <person name="Ward D."/>
            <person name="Feldgarden M."/>
            <person name="Gevers D."/>
            <person name="Sizova M."/>
            <person name="Hazen A."/>
            <person name="Epstein S."/>
            <person name="Young S.K."/>
            <person name="Zeng Q."/>
            <person name="Gargeya S."/>
            <person name="Fitzgerald M."/>
            <person name="Haas B."/>
            <person name="Abouelleil A."/>
            <person name="Alvarado L."/>
            <person name="Arachchi H.M."/>
            <person name="Berlin A."/>
            <person name="Brown A."/>
            <person name="Chapman S.B."/>
            <person name="Chen Z."/>
            <person name="Dunbar C."/>
            <person name="Freedman E."/>
            <person name="Gearin G."/>
            <person name="Goldberg J."/>
            <person name="Griggs A."/>
            <person name="Gujja S."/>
            <person name="Heiman D."/>
            <person name="Howarth C."/>
            <person name="Larson L."/>
            <person name="Lui A."/>
            <person name="MacDonald P.J.P."/>
            <person name="Montmayeur A."/>
            <person name="Murphy C."/>
            <person name="Neiman D."/>
            <person name="Pearson M."/>
            <person name="Priest M."/>
            <person name="Roberts A."/>
            <person name="Saif S."/>
            <person name="Shea T."/>
            <person name="Shenoy N."/>
            <person name="Sisk P."/>
            <person name="Stolte C."/>
            <person name="Sykes S."/>
            <person name="Wortman J."/>
            <person name="Nusbaum C."/>
            <person name="Birren B."/>
        </authorList>
    </citation>
    <scope>NUCLEOTIDE SEQUENCE [LARGE SCALE GENOMIC DNA]</scope>
    <source>
        <strain evidence="5 6">ACC2</strain>
    </source>
</reference>
<keyword evidence="3" id="KW-0067">ATP-binding</keyword>
<dbReference type="RefSeq" id="WP_009532756.1">
    <property type="nucleotide sequence ID" value="NZ_JH590862.1"/>
</dbReference>
<dbReference type="PROSITE" id="PS50893">
    <property type="entry name" value="ABC_TRANSPORTER_2"/>
    <property type="match status" value="1"/>
</dbReference>
<organism evidence="5 6">
    <name type="scientific">Stomatobaculum longum</name>
    <dbReference type="NCBI Taxonomy" id="796942"/>
    <lineage>
        <taxon>Bacteria</taxon>
        <taxon>Bacillati</taxon>
        <taxon>Bacillota</taxon>
        <taxon>Clostridia</taxon>
        <taxon>Lachnospirales</taxon>
        <taxon>Lachnospiraceae</taxon>
        <taxon>Stomatobaculum</taxon>
    </lineage>
</organism>
<keyword evidence="6" id="KW-1185">Reference proteome</keyword>
<dbReference type="SMART" id="SM00382">
    <property type="entry name" value="AAA"/>
    <property type="match status" value="1"/>
</dbReference>
<dbReference type="SUPFAM" id="SSF52540">
    <property type="entry name" value="P-loop containing nucleoside triphosphate hydrolases"/>
    <property type="match status" value="1"/>
</dbReference>
<evidence type="ECO:0000256" key="2">
    <source>
        <dbReference type="ARBA" id="ARBA00022741"/>
    </source>
</evidence>
<dbReference type="InterPro" id="IPR017871">
    <property type="entry name" value="ABC_transporter-like_CS"/>
</dbReference>
<dbReference type="InterPro" id="IPR003439">
    <property type="entry name" value="ABC_transporter-like_ATP-bd"/>
</dbReference>
<dbReference type="Gene3D" id="3.40.50.300">
    <property type="entry name" value="P-loop containing nucleotide triphosphate hydrolases"/>
    <property type="match status" value="1"/>
</dbReference>
<dbReference type="InterPro" id="IPR003593">
    <property type="entry name" value="AAA+_ATPase"/>
</dbReference>
<dbReference type="PROSITE" id="PS00211">
    <property type="entry name" value="ABC_TRANSPORTER_1"/>
    <property type="match status" value="1"/>
</dbReference>
<evidence type="ECO:0000256" key="1">
    <source>
        <dbReference type="ARBA" id="ARBA00006216"/>
    </source>
</evidence>
<dbReference type="PANTHER" id="PTHR43204:SF1">
    <property type="entry name" value="ABC TRANSPORTER I FAMILY MEMBER 6, CHLOROPLASTIC"/>
    <property type="match status" value="1"/>
</dbReference>
<feature type="domain" description="ABC transporter" evidence="4">
    <location>
        <begin position="6"/>
        <end position="247"/>
    </location>
</feature>
<comment type="caution">
    <text evidence="5">The sequence shown here is derived from an EMBL/GenBank/DDBJ whole genome shotgun (WGS) entry which is preliminary data.</text>
</comment>
<dbReference type="GeneID" id="86940688"/>
<dbReference type="NCBIfam" id="TIGR01978">
    <property type="entry name" value="sufC"/>
    <property type="match status" value="1"/>
</dbReference>
<dbReference type="GO" id="GO:0005524">
    <property type="term" value="F:ATP binding"/>
    <property type="evidence" value="ECO:0007669"/>
    <property type="project" value="UniProtKB-KW"/>
</dbReference>
<keyword evidence="2" id="KW-0547">Nucleotide-binding</keyword>
<proteinExistence type="inferred from homology"/>
<dbReference type="CDD" id="cd03217">
    <property type="entry name" value="ABC_FeS_Assembly"/>
    <property type="match status" value="1"/>
</dbReference>
<dbReference type="Proteomes" id="UP000018466">
    <property type="component" value="Unassembled WGS sequence"/>
</dbReference>
<evidence type="ECO:0000313" key="5">
    <source>
        <dbReference type="EMBL" id="EHO17324.1"/>
    </source>
</evidence>
<dbReference type="InterPro" id="IPR027417">
    <property type="entry name" value="P-loop_NTPase"/>
</dbReference>
<evidence type="ECO:0000256" key="3">
    <source>
        <dbReference type="ARBA" id="ARBA00022840"/>
    </source>
</evidence>